<dbReference type="Proteomes" id="UP001271769">
    <property type="component" value="Unassembled WGS sequence"/>
</dbReference>
<evidence type="ECO:0000313" key="3">
    <source>
        <dbReference type="Proteomes" id="UP001271769"/>
    </source>
</evidence>
<comment type="caution">
    <text evidence="2">The sequence shown here is derived from an EMBL/GenBank/DDBJ whole genome shotgun (WGS) entry which is preliminary data.</text>
</comment>
<evidence type="ECO:0000313" key="2">
    <source>
        <dbReference type="EMBL" id="MDY0870982.1"/>
    </source>
</evidence>
<feature type="region of interest" description="Disordered" evidence="1">
    <location>
        <begin position="1"/>
        <end position="20"/>
    </location>
</feature>
<gene>
    <name evidence="2" type="ORF">SMD31_03575</name>
</gene>
<proteinExistence type="predicted"/>
<organism evidence="2 3">
    <name type="scientific">Dongia rigui</name>
    <dbReference type="NCBI Taxonomy" id="940149"/>
    <lineage>
        <taxon>Bacteria</taxon>
        <taxon>Pseudomonadati</taxon>
        <taxon>Pseudomonadota</taxon>
        <taxon>Alphaproteobacteria</taxon>
        <taxon>Rhodospirillales</taxon>
        <taxon>Dongiaceae</taxon>
        <taxon>Dongia</taxon>
    </lineage>
</organism>
<evidence type="ECO:0000256" key="1">
    <source>
        <dbReference type="SAM" id="MobiDB-lite"/>
    </source>
</evidence>
<keyword evidence="3" id="KW-1185">Reference proteome</keyword>
<reference evidence="2 3" key="1">
    <citation type="journal article" date="2013" name="Antonie Van Leeuwenhoek">
        <title>Dongia rigui sp. nov., isolated from freshwater of a large wetland in Korea.</title>
        <authorList>
            <person name="Baik K.S."/>
            <person name="Hwang Y.M."/>
            <person name="Choi J.S."/>
            <person name="Kwon J."/>
            <person name="Seong C.N."/>
        </authorList>
    </citation>
    <scope>NUCLEOTIDE SEQUENCE [LARGE SCALE GENOMIC DNA]</scope>
    <source>
        <strain evidence="2 3">04SU4-P</strain>
    </source>
</reference>
<name>A0ABU5DVH2_9PROT</name>
<dbReference type="RefSeq" id="WP_320499353.1">
    <property type="nucleotide sequence ID" value="NZ_JAXCLX010000001.1"/>
</dbReference>
<dbReference type="EMBL" id="JAXCLX010000001">
    <property type="protein sequence ID" value="MDY0870982.1"/>
    <property type="molecule type" value="Genomic_DNA"/>
</dbReference>
<sequence length="58" mass="6469">MNRRLIIDIPNDLPPPHRSDKTLREAMKIEIDGLKMAKQAIDEAAEALGVPHRDPVGD</sequence>
<protein>
    <submittedName>
        <fullName evidence="2">Uncharacterized protein</fullName>
    </submittedName>
</protein>
<accession>A0ABU5DVH2</accession>